<keyword evidence="4" id="KW-1185">Reference proteome</keyword>
<evidence type="ECO:0000256" key="1">
    <source>
        <dbReference type="ARBA" id="ARBA00004123"/>
    </source>
</evidence>
<dbReference type="GO" id="GO:0005634">
    <property type="term" value="C:nucleus"/>
    <property type="evidence" value="ECO:0007669"/>
    <property type="project" value="UniProtKB-SubCell"/>
</dbReference>
<evidence type="ECO:0000313" key="4">
    <source>
        <dbReference type="Proteomes" id="UP000054047"/>
    </source>
</evidence>
<organism evidence="3 4">
    <name type="scientific">Ancylostoma duodenale</name>
    <dbReference type="NCBI Taxonomy" id="51022"/>
    <lineage>
        <taxon>Eukaryota</taxon>
        <taxon>Metazoa</taxon>
        <taxon>Ecdysozoa</taxon>
        <taxon>Nematoda</taxon>
        <taxon>Chromadorea</taxon>
        <taxon>Rhabditida</taxon>
        <taxon>Rhabditina</taxon>
        <taxon>Rhabditomorpha</taxon>
        <taxon>Strongyloidea</taxon>
        <taxon>Ancylostomatidae</taxon>
        <taxon>Ancylostomatinae</taxon>
        <taxon>Ancylostoma</taxon>
    </lineage>
</organism>
<sequence length="135" mass="15401">MPRGSRLSTEEQAKVDVLGRIGFSCRRIASEIGRSANCISNYLKNPTAYNDRKIQCRPRIIFDVTSRQIKQLFFQLQSQLEESKSGARIMYDHLEDYEKFQGDHLTSHEDCTKAHTSSQGCSSTFCAGKHHTKLE</sequence>
<dbReference type="Gene3D" id="1.10.10.60">
    <property type="entry name" value="Homeodomain-like"/>
    <property type="match status" value="1"/>
</dbReference>
<dbReference type="GO" id="GO:0003677">
    <property type="term" value="F:DNA binding"/>
    <property type="evidence" value="ECO:0007669"/>
    <property type="project" value="InterPro"/>
</dbReference>
<proteinExistence type="predicted"/>
<reference evidence="3 4" key="1">
    <citation type="submission" date="2013-12" db="EMBL/GenBank/DDBJ databases">
        <title>Draft genome of the parsitic nematode Ancylostoma duodenale.</title>
        <authorList>
            <person name="Mitreva M."/>
        </authorList>
    </citation>
    <scope>NUCLEOTIDE SEQUENCE [LARGE SCALE GENOMIC DNA]</scope>
    <source>
        <strain evidence="3 4">Zhejiang</strain>
    </source>
</reference>
<dbReference type="OrthoDB" id="5823189at2759"/>
<dbReference type="InterPro" id="IPR009057">
    <property type="entry name" value="Homeodomain-like_sf"/>
</dbReference>
<evidence type="ECO:0000313" key="3">
    <source>
        <dbReference type="EMBL" id="KIH47430.1"/>
    </source>
</evidence>
<protein>
    <recommendedName>
        <fullName evidence="2">Tc3 transposase DNA binding domain-containing protein</fullName>
    </recommendedName>
</protein>
<dbReference type="InterPro" id="IPR025898">
    <property type="entry name" value="Tc3_transposase_DNA-bd_dom"/>
</dbReference>
<name>A0A0C2FFR8_9BILA</name>
<gene>
    <name evidence="3" type="ORF">ANCDUO_22510</name>
</gene>
<dbReference type="SUPFAM" id="SSF46689">
    <property type="entry name" value="Homeodomain-like"/>
    <property type="match status" value="1"/>
</dbReference>
<feature type="domain" description="Tc3 transposase DNA binding" evidence="2">
    <location>
        <begin position="3"/>
        <end position="49"/>
    </location>
</feature>
<evidence type="ECO:0000259" key="2">
    <source>
        <dbReference type="Pfam" id="PF11427"/>
    </source>
</evidence>
<comment type="subcellular location">
    <subcellularLocation>
        <location evidence="1">Nucleus</location>
    </subcellularLocation>
</comment>
<dbReference type="AlphaFoldDB" id="A0A0C2FFR8"/>
<dbReference type="EMBL" id="KN767717">
    <property type="protein sequence ID" value="KIH47430.1"/>
    <property type="molecule type" value="Genomic_DNA"/>
</dbReference>
<dbReference type="Proteomes" id="UP000054047">
    <property type="component" value="Unassembled WGS sequence"/>
</dbReference>
<dbReference type="Pfam" id="PF11427">
    <property type="entry name" value="HTH_Tnp_Tc3_1"/>
    <property type="match status" value="1"/>
</dbReference>
<accession>A0A0C2FFR8</accession>